<reference evidence="3 4" key="1">
    <citation type="submission" date="2018-04" db="EMBL/GenBank/DDBJ databases">
        <title>Draft genome sequence of Pseudomonas syringae pv. actinidiae biovar 1 strains isolated from kiwifruit in Kagawa prefecture.</title>
        <authorList>
            <person name="Tabuchi M."/>
            <person name="Saito M."/>
            <person name="Fujiwara S."/>
            <person name="Sasa N."/>
            <person name="Akimitsu K."/>
            <person name="Gomi K."/>
            <person name="Konishi-Sugita S."/>
            <person name="Hamano K."/>
            <person name="Kataoka I."/>
        </authorList>
    </citation>
    <scope>NUCLEOTIDE SEQUENCE [LARGE SCALE GENOMIC DNA]</scope>
    <source>
        <strain evidence="3 4">MAFF212206</strain>
    </source>
</reference>
<dbReference type="GO" id="GO:0006313">
    <property type="term" value="P:DNA transposition"/>
    <property type="evidence" value="ECO:0007669"/>
    <property type="project" value="InterPro"/>
</dbReference>
<dbReference type="InterPro" id="IPR047650">
    <property type="entry name" value="Transpos_IS110"/>
</dbReference>
<evidence type="ECO:0000313" key="3">
    <source>
        <dbReference type="EMBL" id="GBH13062.1"/>
    </source>
</evidence>
<organism evidence="3 4">
    <name type="scientific">Pseudomonas syringae pv. actinidiae</name>
    <dbReference type="NCBI Taxonomy" id="103796"/>
    <lineage>
        <taxon>Bacteria</taxon>
        <taxon>Pseudomonadati</taxon>
        <taxon>Pseudomonadota</taxon>
        <taxon>Gammaproteobacteria</taxon>
        <taxon>Pseudomonadales</taxon>
        <taxon>Pseudomonadaceae</taxon>
        <taxon>Pseudomonas</taxon>
        <taxon>Pseudomonas syringae</taxon>
    </lineage>
</organism>
<name>A0A2V0QV04_PSESF</name>
<dbReference type="NCBIfam" id="NF033542">
    <property type="entry name" value="transpos_IS110"/>
    <property type="match status" value="1"/>
</dbReference>
<gene>
    <name evidence="3" type="ORF">KPSA1_06542</name>
</gene>
<comment type="caution">
    <text evidence="3">The sequence shown here is derived from an EMBL/GenBank/DDBJ whole genome shotgun (WGS) entry which is preliminary data.</text>
</comment>
<dbReference type="Pfam" id="PF02371">
    <property type="entry name" value="Transposase_20"/>
    <property type="match status" value="1"/>
</dbReference>
<dbReference type="InterPro" id="IPR002525">
    <property type="entry name" value="Transp_IS110-like_N"/>
</dbReference>
<dbReference type="InterPro" id="IPR003346">
    <property type="entry name" value="Transposase_20"/>
</dbReference>
<protein>
    <submittedName>
        <fullName evidence="3">Transposase</fullName>
    </submittedName>
</protein>
<proteinExistence type="predicted"/>
<evidence type="ECO:0000259" key="1">
    <source>
        <dbReference type="Pfam" id="PF01548"/>
    </source>
</evidence>
<dbReference type="EMBL" id="BGJZ01000340">
    <property type="protein sequence ID" value="GBH13062.1"/>
    <property type="molecule type" value="Genomic_DNA"/>
</dbReference>
<sequence>MAMRVSKSVIGVDVAKIELVTYQADSDLLALIPNEKPAIKRWLKTLPRPAALAVEATNIYHVDLVELAYQAGFDVYIIDGFQLSNYRKGVGGRSKTDASDARLLARFLKNESECLRPWTPPPAVYGKLQSLLRRRASLIQAKTSLTQSWANDASLKASFAAFLKSIERLDLLVKKKLKDALREAGLLEQVARCQAVEGIGFLTATALVMAYSRGDFNSSDSYIAFLGMDLRVTDSGQKNGRRSLTKRGCSEIRRLLHNAAMSASRTSAWKEFYNHHRSRGKATTEVLVMLARKLARVAFALRANINPEGALWLDQNHRISHTSDAPTGLLLHRSGPGDASLGLRWSGFPVGADLSAKRTVHSLRKVVASAKAFADKSAPTQATRRPVCSCTGVDRATLRLT</sequence>
<dbReference type="PANTHER" id="PTHR33055:SF13">
    <property type="entry name" value="TRANSPOSASE"/>
    <property type="match status" value="1"/>
</dbReference>
<dbReference type="Pfam" id="PF01548">
    <property type="entry name" value="DEDD_Tnp_IS110"/>
    <property type="match status" value="1"/>
</dbReference>
<feature type="domain" description="Transposase IS110-like N-terminal" evidence="1">
    <location>
        <begin position="10"/>
        <end position="147"/>
    </location>
</feature>
<dbReference type="GO" id="GO:0003677">
    <property type="term" value="F:DNA binding"/>
    <property type="evidence" value="ECO:0007669"/>
    <property type="project" value="InterPro"/>
</dbReference>
<evidence type="ECO:0000259" key="2">
    <source>
        <dbReference type="Pfam" id="PF02371"/>
    </source>
</evidence>
<accession>A0A2V0QV04</accession>
<dbReference type="Proteomes" id="UP000247480">
    <property type="component" value="Unassembled WGS sequence"/>
</dbReference>
<evidence type="ECO:0000313" key="4">
    <source>
        <dbReference type="Proteomes" id="UP000247480"/>
    </source>
</evidence>
<feature type="domain" description="Transposase IS116/IS110/IS902 C-terminal" evidence="2">
    <location>
        <begin position="194"/>
        <end position="273"/>
    </location>
</feature>
<dbReference type="PANTHER" id="PTHR33055">
    <property type="entry name" value="TRANSPOSASE FOR INSERTION SEQUENCE ELEMENT IS1111A"/>
    <property type="match status" value="1"/>
</dbReference>
<dbReference type="GO" id="GO:0004803">
    <property type="term" value="F:transposase activity"/>
    <property type="evidence" value="ECO:0007669"/>
    <property type="project" value="InterPro"/>
</dbReference>
<dbReference type="AlphaFoldDB" id="A0A2V0QV04"/>